<sequence length="186" mass="21008">MCFSVKIFKEILHPPQPTPFLASFSKCRHRTEEQEEAVSKDVKKEAESNGERKYKRKLEEAVTVPRDSGGSSSSSVAGFTAVIRSSYISQLVILKSFANIHMPRTSATFKIHHPDEKKWWSVRYLPRSDPCVPGRWSPYFSAGWGVLFKEYPLAIGDICTLTLIKPEEMLLVVTKPCEEDSLLGSN</sequence>
<evidence type="ECO:0000313" key="9">
    <source>
        <dbReference type="Proteomes" id="UP000467841"/>
    </source>
</evidence>
<dbReference type="OrthoDB" id="1410417at2759"/>
<dbReference type="AlphaFoldDB" id="A0A6D2HYX6"/>
<accession>A0A6D2HYX6</accession>
<dbReference type="SMART" id="SM01019">
    <property type="entry name" value="B3"/>
    <property type="match status" value="1"/>
</dbReference>
<keyword evidence="4" id="KW-0804">Transcription</keyword>
<feature type="compositionally biased region" description="Basic and acidic residues" evidence="6">
    <location>
        <begin position="37"/>
        <end position="55"/>
    </location>
</feature>
<evidence type="ECO:0000256" key="1">
    <source>
        <dbReference type="ARBA" id="ARBA00004123"/>
    </source>
</evidence>
<dbReference type="Gene3D" id="2.40.330.10">
    <property type="entry name" value="DNA-binding pseudobarrel domain"/>
    <property type="match status" value="1"/>
</dbReference>
<feature type="region of interest" description="Disordered" evidence="6">
    <location>
        <begin position="34"/>
        <end position="55"/>
    </location>
</feature>
<keyword evidence="3" id="KW-0238">DNA-binding</keyword>
<dbReference type="InterPro" id="IPR015300">
    <property type="entry name" value="DNA-bd_pseudobarrel_sf"/>
</dbReference>
<comment type="subcellular location">
    <subcellularLocation>
        <location evidence="1">Nucleus</location>
    </subcellularLocation>
</comment>
<evidence type="ECO:0000313" key="8">
    <source>
        <dbReference type="EMBL" id="CAA7020958.1"/>
    </source>
</evidence>
<dbReference type="GO" id="GO:0003677">
    <property type="term" value="F:DNA binding"/>
    <property type="evidence" value="ECO:0007669"/>
    <property type="project" value="UniProtKB-KW"/>
</dbReference>
<evidence type="ECO:0000256" key="2">
    <source>
        <dbReference type="ARBA" id="ARBA00023015"/>
    </source>
</evidence>
<dbReference type="Proteomes" id="UP000467841">
    <property type="component" value="Unassembled WGS sequence"/>
</dbReference>
<dbReference type="SUPFAM" id="SSF101936">
    <property type="entry name" value="DNA-binding pseudobarrel domain"/>
    <property type="match status" value="1"/>
</dbReference>
<evidence type="ECO:0000256" key="4">
    <source>
        <dbReference type="ARBA" id="ARBA00023163"/>
    </source>
</evidence>
<keyword evidence="9" id="KW-1185">Reference proteome</keyword>
<dbReference type="CDD" id="cd10017">
    <property type="entry name" value="B3_DNA"/>
    <property type="match status" value="1"/>
</dbReference>
<evidence type="ECO:0000259" key="7">
    <source>
        <dbReference type="SMART" id="SM01019"/>
    </source>
</evidence>
<evidence type="ECO:0000256" key="6">
    <source>
        <dbReference type="SAM" id="MobiDB-lite"/>
    </source>
</evidence>
<dbReference type="GO" id="GO:0005634">
    <property type="term" value="C:nucleus"/>
    <property type="evidence" value="ECO:0007669"/>
    <property type="project" value="UniProtKB-SubCell"/>
</dbReference>
<gene>
    <name evidence="8" type="ORF">MERR_LOCUS8193</name>
</gene>
<dbReference type="InterPro" id="IPR003340">
    <property type="entry name" value="B3_DNA-bd"/>
</dbReference>
<keyword evidence="2" id="KW-0805">Transcription regulation</keyword>
<reference evidence="8" key="1">
    <citation type="submission" date="2020-01" db="EMBL/GenBank/DDBJ databases">
        <authorList>
            <person name="Mishra B."/>
        </authorList>
    </citation>
    <scope>NUCLEOTIDE SEQUENCE [LARGE SCALE GENOMIC DNA]</scope>
</reference>
<name>A0A6D2HYX6_9BRAS</name>
<evidence type="ECO:0000256" key="3">
    <source>
        <dbReference type="ARBA" id="ARBA00023125"/>
    </source>
</evidence>
<proteinExistence type="predicted"/>
<dbReference type="EMBL" id="CACVBM020000566">
    <property type="protein sequence ID" value="CAA7020958.1"/>
    <property type="molecule type" value="Genomic_DNA"/>
</dbReference>
<organism evidence="8 9">
    <name type="scientific">Microthlaspi erraticum</name>
    <dbReference type="NCBI Taxonomy" id="1685480"/>
    <lineage>
        <taxon>Eukaryota</taxon>
        <taxon>Viridiplantae</taxon>
        <taxon>Streptophyta</taxon>
        <taxon>Embryophyta</taxon>
        <taxon>Tracheophyta</taxon>
        <taxon>Spermatophyta</taxon>
        <taxon>Magnoliopsida</taxon>
        <taxon>eudicotyledons</taxon>
        <taxon>Gunneridae</taxon>
        <taxon>Pentapetalae</taxon>
        <taxon>rosids</taxon>
        <taxon>malvids</taxon>
        <taxon>Brassicales</taxon>
        <taxon>Brassicaceae</taxon>
        <taxon>Coluteocarpeae</taxon>
        <taxon>Microthlaspi</taxon>
    </lineage>
</organism>
<protein>
    <recommendedName>
        <fullName evidence="7">TF-B3 domain-containing protein</fullName>
    </recommendedName>
</protein>
<feature type="domain" description="TF-B3" evidence="7">
    <location>
        <begin position="79"/>
        <end position="178"/>
    </location>
</feature>
<evidence type="ECO:0000256" key="5">
    <source>
        <dbReference type="ARBA" id="ARBA00023242"/>
    </source>
</evidence>
<keyword evidence="5" id="KW-0539">Nucleus</keyword>
<comment type="caution">
    <text evidence="8">The sequence shown here is derived from an EMBL/GenBank/DDBJ whole genome shotgun (WGS) entry which is preliminary data.</text>
</comment>